<reference evidence="3 4" key="1">
    <citation type="submission" date="2018-11" db="EMBL/GenBank/DDBJ databases">
        <authorList>
            <person name="Lopez-Roques C."/>
            <person name="Donnadieu C."/>
            <person name="Bouchez O."/>
            <person name="Klopp C."/>
            <person name="Cabau C."/>
            <person name="Zahm M."/>
        </authorList>
    </citation>
    <scope>NUCLEOTIDE SEQUENCE [LARGE SCALE GENOMIC DNA]</scope>
    <source>
        <strain evidence="3">RS831</strain>
        <tissue evidence="3">Whole body</tissue>
    </source>
</reference>
<proteinExistence type="predicted"/>
<keyword evidence="1" id="KW-0175">Coiled coil</keyword>
<evidence type="ECO:0000256" key="2">
    <source>
        <dbReference type="SAM" id="MobiDB-lite"/>
    </source>
</evidence>
<keyword evidence="4" id="KW-1185">Reference proteome</keyword>
<protein>
    <submittedName>
        <fullName evidence="3">Uncharacterized protein</fullName>
    </submittedName>
</protein>
<feature type="region of interest" description="Disordered" evidence="2">
    <location>
        <begin position="182"/>
        <end position="215"/>
    </location>
</feature>
<gene>
    <name evidence="3" type="ORF">OJAV_G00224030</name>
</gene>
<sequence>MESLLDNPMKAVLYLKELTTIVQNQQSLIQTQRQRIDELERKVEDLIGENRQLRDPHLYVQQPSHHHHHHHHPTHRSASPQAPAHLHQLPGSSNKAHISQQQQQHPQQQQQHPPPPHLSSRLPLQRRSISTTRLPPRSCSSFPPRRSPLKSAKPAPTPPRRTRGAPAASLWFLRPPPRSAAPWVWPGKPRTKQSFTSSVAQPQRSQKGKPPPHVCPGKTIASCQHLHNCNSL</sequence>
<feature type="compositionally biased region" description="Low complexity" evidence="2">
    <location>
        <begin position="118"/>
        <end position="154"/>
    </location>
</feature>
<evidence type="ECO:0000313" key="3">
    <source>
        <dbReference type="EMBL" id="RVE56746.1"/>
    </source>
</evidence>
<accession>A0A3S2LZ11</accession>
<feature type="compositionally biased region" description="Basic residues" evidence="2">
    <location>
        <begin position="64"/>
        <end position="75"/>
    </location>
</feature>
<dbReference type="OrthoDB" id="430364at2759"/>
<organism evidence="3 4">
    <name type="scientific">Oryzias javanicus</name>
    <name type="common">Javanese ricefish</name>
    <name type="synonym">Aplocheilus javanicus</name>
    <dbReference type="NCBI Taxonomy" id="123683"/>
    <lineage>
        <taxon>Eukaryota</taxon>
        <taxon>Metazoa</taxon>
        <taxon>Chordata</taxon>
        <taxon>Craniata</taxon>
        <taxon>Vertebrata</taxon>
        <taxon>Euteleostomi</taxon>
        <taxon>Actinopterygii</taxon>
        <taxon>Neopterygii</taxon>
        <taxon>Teleostei</taxon>
        <taxon>Neoteleostei</taxon>
        <taxon>Acanthomorphata</taxon>
        <taxon>Ovalentaria</taxon>
        <taxon>Atherinomorphae</taxon>
        <taxon>Beloniformes</taxon>
        <taxon>Adrianichthyidae</taxon>
        <taxon>Oryziinae</taxon>
        <taxon>Oryzias</taxon>
    </lineage>
</organism>
<evidence type="ECO:0000256" key="1">
    <source>
        <dbReference type="SAM" id="Coils"/>
    </source>
</evidence>
<dbReference type="Proteomes" id="UP000283210">
    <property type="component" value="Chromosome 23"/>
</dbReference>
<feature type="compositionally biased region" description="Polar residues" evidence="2">
    <location>
        <begin position="192"/>
        <end position="205"/>
    </location>
</feature>
<name>A0A3S2LZ11_ORYJA</name>
<evidence type="ECO:0000313" key="4">
    <source>
        <dbReference type="Proteomes" id="UP000283210"/>
    </source>
</evidence>
<reference evidence="3 4" key="2">
    <citation type="submission" date="2019-01" db="EMBL/GenBank/DDBJ databases">
        <title>A chromosome length genome reference of the Java medaka (oryzias javanicus).</title>
        <authorList>
            <person name="Herpin A."/>
            <person name="Takehana Y."/>
            <person name="Naruse K."/>
            <person name="Ansai S."/>
            <person name="Kawaguchi M."/>
        </authorList>
    </citation>
    <scope>NUCLEOTIDE SEQUENCE [LARGE SCALE GENOMIC DNA]</scope>
    <source>
        <strain evidence="3">RS831</strain>
        <tissue evidence="3">Whole body</tissue>
    </source>
</reference>
<feature type="coiled-coil region" evidence="1">
    <location>
        <begin position="22"/>
        <end position="56"/>
    </location>
</feature>
<dbReference type="EMBL" id="CM012459">
    <property type="protein sequence ID" value="RVE56746.1"/>
    <property type="molecule type" value="Genomic_DNA"/>
</dbReference>
<dbReference type="AlphaFoldDB" id="A0A3S2LZ11"/>
<feature type="compositionally biased region" description="Low complexity" evidence="2">
    <location>
        <begin position="99"/>
        <end position="111"/>
    </location>
</feature>
<feature type="region of interest" description="Disordered" evidence="2">
    <location>
        <begin position="61"/>
        <end position="167"/>
    </location>
</feature>
<dbReference type="CDD" id="cd14686">
    <property type="entry name" value="bZIP"/>
    <property type="match status" value="1"/>
</dbReference>